<proteinExistence type="predicted"/>
<dbReference type="Pfam" id="PF07940">
    <property type="entry name" value="Hepar_II_III_C"/>
    <property type="match status" value="1"/>
</dbReference>
<dbReference type="OrthoDB" id="9787373at2"/>
<dbReference type="InterPro" id="IPR012480">
    <property type="entry name" value="Hepar_II_III_C"/>
</dbReference>
<dbReference type="RefSeq" id="WP_136598945.1">
    <property type="nucleotide sequence ID" value="NZ_STGV01000004.1"/>
</dbReference>
<dbReference type="Proteomes" id="UP000308828">
    <property type="component" value="Unassembled WGS sequence"/>
</dbReference>
<keyword evidence="4" id="KW-1185">Reference proteome</keyword>
<dbReference type="InterPro" id="IPR008929">
    <property type="entry name" value="Chondroitin_lyas"/>
</dbReference>
<protein>
    <submittedName>
        <fullName evidence="3">Heparinase</fullName>
    </submittedName>
</protein>
<evidence type="ECO:0000313" key="4">
    <source>
        <dbReference type="Proteomes" id="UP000308828"/>
    </source>
</evidence>
<reference evidence="3 4" key="1">
    <citation type="submission" date="2019-04" db="EMBL/GenBank/DDBJ databases">
        <title>Genome sequence of strain shin9-1.</title>
        <authorList>
            <person name="Gao J."/>
            <person name="Sun J."/>
        </authorList>
    </citation>
    <scope>NUCLEOTIDE SEQUENCE [LARGE SCALE GENOMIC DNA]</scope>
    <source>
        <strain evidence="4">shin9-1</strain>
    </source>
</reference>
<evidence type="ECO:0000313" key="3">
    <source>
        <dbReference type="EMBL" id="THV22172.1"/>
    </source>
</evidence>
<dbReference type="Gene3D" id="2.70.98.70">
    <property type="match status" value="1"/>
</dbReference>
<comment type="subcellular location">
    <subcellularLocation>
        <location evidence="1">Cell envelope</location>
    </subcellularLocation>
</comment>
<name>A0A4S8P0R2_9HYPH</name>
<feature type="domain" description="Heparinase II/III-like C-terminal" evidence="2">
    <location>
        <begin position="311"/>
        <end position="552"/>
    </location>
</feature>
<dbReference type="GO" id="GO:0030313">
    <property type="term" value="C:cell envelope"/>
    <property type="evidence" value="ECO:0007669"/>
    <property type="project" value="UniProtKB-SubCell"/>
</dbReference>
<comment type="caution">
    <text evidence="3">The sequence shown here is derived from an EMBL/GenBank/DDBJ whole genome shotgun (WGS) entry which is preliminary data.</text>
</comment>
<accession>A0A4S8P0R2</accession>
<dbReference type="EMBL" id="STGV01000004">
    <property type="protein sequence ID" value="THV22172.1"/>
    <property type="molecule type" value="Genomic_DNA"/>
</dbReference>
<sequence length="558" mass="61545">MRISDRRRLLSLYVDEGRRRAGRAISRGMSVVLPSAGRRISKIVVAPTDLRAIDPFLADEFLAGRFPLAGRVLSTEGQSPFSLELPSHPFAVRLHGFGWLRHIRANKSSEACENARRIVGQWIAVHGNKITGIAWEPEVAARRLISWLSHSPVVLRDAEAGFYRRFTQAIAFHVGVLERQVQHLPDDLPRLEVRIALAMATIATEGSARAMRRAGRALDHELERQVLPDGSHISRNPQASVDLLFDLLPLRQTYINLGHDIPQRLIPVIDRMYPAVRFFRHSSGDLALFNGASSVLATDLLSVLRYDETSGQPFKALPHGHYHRLAAGETVVLVDTGMPASLRLSKTAHAGCLSFELSSGKNRFIVNSGSPRFAGERLRQLARTTAAHSTVCIADVSSARISTSSYIGPVMPTMPSSVVVERQTGPDGSDRLCARHDGYIDRFGVEHERELRINGPGTKIAGRDRLLLPDGLPSPTVPAGGAIARFHIHPSITIDRLDQRSVRLVAPDGESWTFTIPAGELVLAEDVFFADVSGIRPSQQIEVAFQASEIRWFLARRP</sequence>
<dbReference type="Gene3D" id="1.50.10.100">
    <property type="entry name" value="Chondroitin AC/alginate lyase"/>
    <property type="match status" value="1"/>
</dbReference>
<dbReference type="GO" id="GO:0016829">
    <property type="term" value="F:lyase activity"/>
    <property type="evidence" value="ECO:0007669"/>
    <property type="project" value="InterPro"/>
</dbReference>
<evidence type="ECO:0000259" key="2">
    <source>
        <dbReference type="Pfam" id="PF07940"/>
    </source>
</evidence>
<organism evidence="3 4">
    <name type="scientific">Peteryoungia ipomoeae</name>
    <dbReference type="NCBI Taxonomy" id="1210932"/>
    <lineage>
        <taxon>Bacteria</taxon>
        <taxon>Pseudomonadati</taxon>
        <taxon>Pseudomonadota</taxon>
        <taxon>Alphaproteobacteria</taxon>
        <taxon>Hyphomicrobiales</taxon>
        <taxon>Rhizobiaceae</taxon>
        <taxon>Peteryoungia</taxon>
    </lineage>
</organism>
<gene>
    <name evidence="3" type="ORF">FAA97_12790</name>
</gene>
<dbReference type="AlphaFoldDB" id="A0A4S8P0R2"/>
<evidence type="ECO:0000256" key="1">
    <source>
        <dbReference type="ARBA" id="ARBA00004196"/>
    </source>
</evidence>